<evidence type="ECO:0000256" key="1">
    <source>
        <dbReference type="ARBA" id="ARBA00022679"/>
    </source>
</evidence>
<reference evidence="7" key="1">
    <citation type="submission" date="2023-07" db="EMBL/GenBank/DDBJ databases">
        <authorList>
            <consortium name="CYATHOMIX"/>
        </authorList>
    </citation>
    <scope>NUCLEOTIDE SEQUENCE</scope>
    <source>
        <strain evidence="7">N/A</strain>
    </source>
</reference>
<keyword evidence="5" id="KW-1015">Disulfide bond</keyword>
<feature type="domain" description="Sulfotransferase" evidence="6">
    <location>
        <begin position="71"/>
        <end position="310"/>
    </location>
</feature>
<feature type="binding site" evidence="4">
    <location>
        <position position="161"/>
    </location>
    <ligand>
        <name>3'-phosphoadenylyl sulfate</name>
        <dbReference type="ChEBI" id="CHEBI:58339"/>
    </ligand>
</feature>
<keyword evidence="2" id="KW-0325">Glycoprotein</keyword>
<feature type="binding site" evidence="4">
    <location>
        <begin position="80"/>
        <end position="84"/>
    </location>
    <ligand>
        <name>3'-phosphoadenylyl sulfate</name>
        <dbReference type="ChEBI" id="CHEBI:58339"/>
    </ligand>
</feature>
<feature type="active site" description="For sulfotransferase activity" evidence="3">
    <location>
        <position position="80"/>
    </location>
</feature>
<dbReference type="PANTHER" id="PTHR10605:SF65">
    <property type="entry name" value="GH20068P"/>
    <property type="match status" value="1"/>
</dbReference>
<proteinExistence type="predicted"/>
<keyword evidence="1" id="KW-0808">Transferase</keyword>
<evidence type="ECO:0000313" key="7">
    <source>
        <dbReference type="EMBL" id="CAJ0604694.1"/>
    </source>
</evidence>
<feature type="binding site" evidence="4">
    <location>
        <begin position="288"/>
        <end position="292"/>
    </location>
    <ligand>
        <name>3'-phosphoadenylyl sulfate</name>
        <dbReference type="ChEBI" id="CHEBI:58339"/>
    </ligand>
</feature>
<evidence type="ECO:0000256" key="5">
    <source>
        <dbReference type="PIRSR" id="PIRSR637359-3"/>
    </source>
</evidence>
<keyword evidence="8" id="KW-1185">Reference proteome</keyword>
<protein>
    <recommendedName>
        <fullName evidence="6">Sulfotransferase domain-containing protein</fullName>
    </recommendedName>
</protein>
<sequence length="324" mass="38109">MMLVRIFCNHECLVTSCLVLAYSFYPFNHSFNQHSFIHPFIHSIHSFHSFIHPFIPFIHSFIYRIETHRLPSVLIIGVRKGGTRALLDAMALHPKIRAVRKETHFFDLNFSKGVEWYRSLMPLSSAEQIVVEKTPGYFTSAIAPKRVREFNPAMKIILIVRDPTQRTISDFTQVYYNKLELNKTLPIFEKEAFLPSSDKINVDYKPVRNSLYDLHMANWLRYFSMEQILLVNGDVFRGNPINELRRVETFLDLPHLITSDQLIFNESKGFFCFLRTPTSRVRCLGSSKGRPHREISDEITEKLRANFKEHNMRFFALVNRMFAW</sequence>
<dbReference type="InterPro" id="IPR000863">
    <property type="entry name" value="Sulfotransferase_dom"/>
</dbReference>
<dbReference type="Proteomes" id="UP001176961">
    <property type="component" value="Unassembled WGS sequence"/>
</dbReference>
<feature type="disulfide bond" evidence="5">
    <location>
        <begin position="272"/>
        <end position="283"/>
    </location>
</feature>
<dbReference type="Gene3D" id="3.40.50.300">
    <property type="entry name" value="P-loop containing nucleotide triphosphate hydrolases"/>
    <property type="match status" value="1"/>
</dbReference>
<organism evidence="7 8">
    <name type="scientific">Cylicocyclus nassatus</name>
    <name type="common">Nematode worm</name>
    <dbReference type="NCBI Taxonomy" id="53992"/>
    <lineage>
        <taxon>Eukaryota</taxon>
        <taxon>Metazoa</taxon>
        <taxon>Ecdysozoa</taxon>
        <taxon>Nematoda</taxon>
        <taxon>Chromadorea</taxon>
        <taxon>Rhabditida</taxon>
        <taxon>Rhabditina</taxon>
        <taxon>Rhabditomorpha</taxon>
        <taxon>Strongyloidea</taxon>
        <taxon>Strongylidae</taxon>
        <taxon>Cylicocyclus</taxon>
    </lineage>
</organism>
<evidence type="ECO:0000256" key="2">
    <source>
        <dbReference type="ARBA" id="ARBA00023180"/>
    </source>
</evidence>
<comment type="caution">
    <text evidence="7">The sequence shown here is derived from an EMBL/GenBank/DDBJ whole genome shotgun (WGS) entry which is preliminary data.</text>
</comment>
<name>A0AA36H6S2_CYLNA</name>
<dbReference type="SUPFAM" id="SSF52540">
    <property type="entry name" value="P-loop containing nucleoside triphosphate hydrolases"/>
    <property type="match status" value="1"/>
</dbReference>
<accession>A0AA36H6S2</accession>
<dbReference type="PANTHER" id="PTHR10605">
    <property type="entry name" value="HEPARAN SULFATE SULFOTRANSFERASE"/>
    <property type="match status" value="1"/>
</dbReference>
<evidence type="ECO:0000256" key="4">
    <source>
        <dbReference type="PIRSR" id="PIRSR637359-2"/>
    </source>
</evidence>
<dbReference type="InterPro" id="IPR027417">
    <property type="entry name" value="P-loop_NTPase"/>
</dbReference>
<dbReference type="GO" id="GO:0008467">
    <property type="term" value="F:[heparan sulfate]-glucosamine 3-sulfotransferase activity"/>
    <property type="evidence" value="ECO:0007669"/>
    <property type="project" value="TreeGrafter"/>
</dbReference>
<evidence type="ECO:0000259" key="6">
    <source>
        <dbReference type="Pfam" id="PF00685"/>
    </source>
</evidence>
<dbReference type="EMBL" id="CATQJL010000316">
    <property type="protein sequence ID" value="CAJ0604694.1"/>
    <property type="molecule type" value="Genomic_DNA"/>
</dbReference>
<dbReference type="AlphaFoldDB" id="A0AA36H6S2"/>
<dbReference type="InterPro" id="IPR037359">
    <property type="entry name" value="NST/OST"/>
</dbReference>
<evidence type="ECO:0000313" key="8">
    <source>
        <dbReference type="Proteomes" id="UP001176961"/>
    </source>
</evidence>
<dbReference type="Pfam" id="PF00685">
    <property type="entry name" value="Sulfotransfer_1"/>
    <property type="match status" value="1"/>
</dbReference>
<gene>
    <name evidence="7" type="ORF">CYNAS_LOCUS16677</name>
</gene>
<feature type="binding site" evidence="4">
    <location>
        <position position="169"/>
    </location>
    <ligand>
        <name>3'-phosphoadenylyl sulfate</name>
        <dbReference type="ChEBI" id="CHEBI:58339"/>
    </ligand>
</feature>
<evidence type="ECO:0000256" key="3">
    <source>
        <dbReference type="PIRSR" id="PIRSR637359-1"/>
    </source>
</evidence>